<dbReference type="InterPro" id="IPR023214">
    <property type="entry name" value="HAD_sf"/>
</dbReference>
<evidence type="ECO:0000256" key="1">
    <source>
        <dbReference type="SAM" id="MobiDB-lite"/>
    </source>
</evidence>
<reference evidence="2" key="1">
    <citation type="journal article" date="2023" name="Int. J. Syst. Evol. Microbiol.">
        <title>Streptomyces meridianus sp. nov. isolated from brackish water of the Tagus estuary in Alcochete, Portugal.</title>
        <authorList>
            <person name="Santos J.D.N."/>
            <person name="Klimek D."/>
            <person name="Calusinska M."/>
            <person name="Lobo Da Cunha A."/>
            <person name="Catita J."/>
            <person name="Goncalves H."/>
            <person name="Gonzalez I."/>
            <person name="Reyes F."/>
            <person name="Lage O.M."/>
        </authorList>
    </citation>
    <scope>NUCLEOTIDE SEQUENCE</scope>
    <source>
        <strain evidence="2">MTZ3.1</strain>
    </source>
</reference>
<dbReference type="NCBIfam" id="TIGR01488">
    <property type="entry name" value="HAD-SF-IB"/>
    <property type="match status" value="1"/>
</dbReference>
<comment type="caution">
    <text evidence="2">The sequence shown here is derived from an EMBL/GenBank/DDBJ whole genome shotgun (WGS) entry which is preliminary data.</text>
</comment>
<organism evidence="2 3">
    <name type="scientific">Streptomyces meridianus</name>
    <dbReference type="NCBI Taxonomy" id="2938945"/>
    <lineage>
        <taxon>Bacteria</taxon>
        <taxon>Bacillati</taxon>
        <taxon>Actinomycetota</taxon>
        <taxon>Actinomycetes</taxon>
        <taxon>Kitasatosporales</taxon>
        <taxon>Streptomycetaceae</taxon>
        <taxon>Streptomyces</taxon>
    </lineage>
</organism>
<evidence type="ECO:0000313" key="3">
    <source>
        <dbReference type="Proteomes" id="UP001167160"/>
    </source>
</evidence>
<name>A0ABT0X7M2_9ACTN</name>
<dbReference type="RefSeq" id="WP_251415212.1">
    <property type="nucleotide sequence ID" value="NZ_JAMQGM010000029.1"/>
</dbReference>
<dbReference type="Gene3D" id="3.40.50.1000">
    <property type="entry name" value="HAD superfamily/HAD-like"/>
    <property type="match status" value="1"/>
</dbReference>
<dbReference type="Pfam" id="PF12710">
    <property type="entry name" value="HAD"/>
    <property type="match status" value="1"/>
</dbReference>
<sequence>MPKLHLFDLDGTLMYGSAAPVEISRQLGLSDEVAVIERGFARGELTPHQVAEGLCALWSELTEAHVRAAFEGAPWLTGIREVWAEIADAGDYCAVVSLSPDFFVNRLLEWGAHDARGSRFPEVPFRDPVDPAGILSSAAKVKIAEELCTRFRVTTADCIAYGDSLSDVDLFAAVPLSVAVNGDRHVSSLASCAYRGRDLREVYELAGNHVRDSRKGFGRPHAPAGSAAGEFPGTAIGHRK</sequence>
<proteinExistence type="predicted"/>
<gene>
    <name evidence="2" type="ORF">M1E25_14360</name>
</gene>
<dbReference type="InterPro" id="IPR036412">
    <property type="entry name" value="HAD-like_sf"/>
</dbReference>
<dbReference type="EMBL" id="JAMQGM010000029">
    <property type="protein sequence ID" value="MCM2578526.1"/>
    <property type="molecule type" value="Genomic_DNA"/>
</dbReference>
<accession>A0ABT0X7M2</accession>
<evidence type="ECO:0000313" key="2">
    <source>
        <dbReference type="EMBL" id="MCM2578526.1"/>
    </source>
</evidence>
<protein>
    <submittedName>
        <fullName evidence="2">HAD-IB family phosphatase</fullName>
    </submittedName>
</protein>
<feature type="region of interest" description="Disordered" evidence="1">
    <location>
        <begin position="214"/>
        <end position="240"/>
    </location>
</feature>
<keyword evidence="3" id="KW-1185">Reference proteome</keyword>
<dbReference type="SUPFAM" id="SSF56784">
    <property type="entry name" value="HAD-like"/>
    <property type="match status" value="1"/>
</dbReference>
<dbReference type="Proteomes" id="UP001167160">
    <property type="component" value="Unassembled WGS sequence"/>
</dbReference>